<keyword evidence="2" id="KW-1185">Reference proteome</keyword>
<evidence type="ECO:0000313" key="1">
    <source>
        <dbReference type="EMBL" id="KAG7309601.1"/>
    </source>
</evidence>
<protein>
    <submittedName>
        <fullName evidence="1">Uncharacterized protein</fullName>
    </submittedName>
</protein>
<reference evidence="1 2" key="1">
    <citation type="submission" date="2021-06" db="EMBL/GenBank/DDBJ databases">
        <title>A haploid diamondback moth (Plutella xylostella L.) genome assembly resolves 31 chromosomes and identifies a diamide resistance mutation.</title>
        <authorList>
            <person name="Ward C.M."/>
            <person name="Perry K.D."/>
            <person name="Baker G."/>
            <person name="Powis K."/>
            <person name="Heckel D.G."/>
            <person name="Baxter S.W."/>
        </authorList>
    </citation>
    <scope>NUCLEOTIDE SEQUENCE [LARGE SCALE GENOMIC DNA]</scope>
    <source>
        <strain evidence="1 2">LV</strain>
        <tissue evidence="1">Single pupa</tissue>
    </source>
</reference>
<organism evidence="1 2">
    <name type="scientific">Plutella xylostella</name>
    <name type="common">Diamondback moth</name>
    <name type="synonym">Plutella maculipennis</name>
    <dbReference type="NCBI Taxonomy" id="51655"/>
    <lineage>
        <taxon>Eukaryota</taxon>
        <taxon>Metazoa</taxon>
        <taxon>Ecdysozoa</taxon>
        <taxon>Arthropoda</taxon>
        <taxon>Hexapoda</taxon>
        <taxon>Insecta</taxon>
        <taxon>Pterygota</taxon>
        <taxon>Neoptera</taxon>
        <taxon>Endopterygota</taxon>
        <taxon>Lepidoptera</taxon>
        <taxon>Glossata</taxon>
        <taxon>Ditrysia</taxon>
        <taxon>Yponomeutoidea</taxon>
        <taxon>Plutellidae</taxon>
        <taxon>Plutella</taxon>
    </lineage>
</organism>
<comment type="caution">
    <text evidence="1">The sequence shown here is derived from an EMBL/GenBank/DDBJ whole genome shotgun (WGS) entry which is preliminary data.</text>
</comment>
<dbReference type="Proteomes" id="UP000823941">
    <property type="component" value="Chromosome 6"/>
</dbReference>
<accession>A0ABQ7QX30</accession>
<proteinExistence type="predicted"/>
<evidence type="ECO:0000313" key="2">
    <source>
        <dbReference type="Proteomes" id="UP000823941"/>
    </source>
</evidence>
<feature type="non-terminal residue" evidence="1">
    <location>
        <position position="1"/>
    </location>
</feature>
<dbReference type="EMBL" id="JAHIBW010000006">
    <property type="protein sequence ID" value="KAG7309601.1"/>
    <property type="molecule type" value="Genomic_DNA"/>
</dbReference>
<name>A0ABQ7QX30_PLUXY</name>
<sequence>RDRAMSVKETGATQGRMRLRCVAAIGTQKRERSVVIGGYYTYNRERQSYECERDKMRLRCVAAIETQKRERSVVIGSYDR</sequence>
<gene>
    <name evidence="1" type="ORF">JYU34_004067</name>
</gene>